<feature type="compositionally biased region" description="Basic residues" evidence="1">
    <location>
        <begin position="101"/>
        <end position="114"/>
    </location>
</feature>
<keyword evidence="2" id="KW-0812">Transmembrane</keyword>
<proteinExistence type="predicted"/>
<feature type="region of interest" description="Disordered" evidence="1">
    <location>
        <begin position="101"/>
        <end position="135"/>
    </location>
</feature>
<sequence>MTVASINRHRVRREVNRRAMSDANFAKIIHEEDRTLKKARDIAIGVGVRGCLVIITMGIVGFDTVAQKLDGPRECSCRERNECRSECYEYNNRTGRASRIARRRSPGLARRHTRGWGSNRPLQCRGQPSHDPPAVRVRAPRHRGAAEFLSGETNLQFNSDSGLEQLQHVWHAADGDPRTKLAFLGQAVIVGGLGELAQPLQQVAEAGVEKTRKWRWGRSANCWISSKEYSVSGVCRAEFAACFHDKCYESYVTTDLRLRKWVCTWSGWAEKLRGVDKEVVFSNTKLTSQSISRLYPGKSTSKKHFNTNKILCPSIRNTPSKLMYIKVVSA</sequence>
<dbReference type="EMBL" id="VICG01000002">
    <property type="protein sequence ID" value="KAA8574933.1"/>
    <property type="molecule type" value="Genomic_DNA"/>
</dbReference>
<dbReference type="Proteomes" id="UP000322873">
    <property type="component" value="Unassembled WGS sequence"/>
</dbReference>
<dbReference type="AlphaFoldDB" id="A0A5M9K2C2"/>
<accession>A0A5M9K2C2</accession>
<keyword evidence="2" id="KW-0472">Membrane</keyword>
<keyword evidence="2" id="KW-1133">Transmembrane helix</keyword>
<keyword evidence="4" id="KW-1185">Reference proteome</keyword>
<evidence type="ECO:0000256" key="1">
    <source>
        <dbReference type="SAM" id="MobiDB-lite"/>
    </source>
</evidence>
<evidence type="ECO:0000256" key="2">
    <source>
        <dbReference type="SAM" id="Phobius"/>
    </source>
</evidence>
<feature type="transmembrane region" description="Helical" evidence="2">
    <location>
        <begin position="42"/>
        <end position="62"/>
    </location>
</feature>
<reference evidence="3 4" key="1">
    <citation type="submission" date="2019-06" db="EMBL/GenBank/DDBJ databases">
        <title>Genome Sequence of the Brown Rot Fungal Pathogen Monilinia fructicola.</title>
        <authorList>
            <person name="De Miccolis Angelini R.M."/>
            <person name="Landi L."/>
            <person name="Abate D."/>
            <person name="Pollastro S."/>
            <person name="Romanazzi G."/>
            <person name="Faretra F."/>
        </authorList>
    </citation>
    <scope>NUCLEOTIDE SEQUENCE [LARGE SCALE GENOMIC DNA]</scope>
    <source>
        <strain evidence="3 4">Mfrc123</strain>
    </source>
</reference>
<name>A0A5M9K2C2_MONFR</name>
<evidence type="ECO:0000313" key="4">
    <source>
        <dbReference type="Proteomes" id="UP000322873"/>
    </source>
</evidence>
<gene>
    <name evidence="3" type="ORF">EYC84_004168</name>
</gene>
<protein>
    <submittedName>
        <fullName evidence="3">Uncharacterized protein</fullName>
    </submittedName>
</protein>
<comment type="caution">
    <text evidence="3">The sequence shown here is derived from an EMBL/GenBank/DDBJ whole genome shotgun (WGS) entry which is preliminary data.</text>
</comment>
<evidence type="ECO:0000313" key="3">
    <source>
        <dbReference type="EMBL" id="KAA8574933.1"/>
    </source>
</evidence>
<organism evidence="3 4">
    <name type="scientific">Monilinia fructicola</name>
    <name type="common">Brown rot fungus</name>
    <name type="synonym">Ciboria fructicola</name>
    <dbReference type="NCBI Taxonomy" id="38448"/>
    <lineage>
        <taxon>Eukaryota</taxon>
        <taxon>Fungi</taxon>
        <taxon>Dikarya</taxon>
        <taxon>Ascomycota</taxon>
        <taxon>Pezizomycotina</taxon>
        <taxon>Leotiomycetes</taxon>
        <taxon>Helotiales</taxon>
        <taxon>Sclerotiniaceae</taxon>
        <taxon>Monilinia</taxon>
    </lineage>
</organism>